<name>A0A6J2UST8_CHACN</name>
<accession>A0A6J2UST8</accession>
<dbReference type="GO" id="GO:0051715">
    <property type="term" value="P:cytolysis in another organism"/>
    <property type="evidence" value="ECO:0007669"/>
    <property type="project" value="InterPro"/>
</dbReference>
<dbReference type="InParanoid" id="A0A6J2UST8"/>
<dbReference type="Gene3D" id="2.60.270.20">
    <property type="entry name" value="Cytolysin/lectin"/>
    <property type="match status" value="1"/>
</dbReference>
<dbReference type="GO" id="GO:0015267">
    <property type="term" value="F:channel activity"/>
    <property type="evidence" value="ECO:0007669"/>
    <property type="project" value="InterPro"/>
</dbReference>
<dbReference type="GO" id="GO:0046930">
    <property type="term" value="C:pore complex"/>
    <property type="evidence" value="ECO:0007669"/>
    <property type="project" value="InterPro"/>
</dbReference>
<evidence type="ECO:0000256" key="3">
    <source>
        <dbReference type="ARBA" id="ARBA00022537"/>
    </source>
</evidence>
<dbReference type="InterPro" id="IPR050677">
    <property type="entry name" value="Actinoporin_PFT"/>
</dbReference>
<sequence>MAWIGAVSDAVDIGQAVADATHRSCTIKIENHSNVYSFAHPKVWMHSGYNNQLPSPTVDINTTEECAFSKAAGAARGAVGVLTYELLKSKSSSNKLLAIMFSVPYDYNLYENWLAVGIFDKTQKCDDTLYNLMYYNSDSKFRRAKATDTSIVYIWESMEIRAAMSNAGTAVVEVEIHDKK</sequence>
<proteinExistence type="predicted"/>
<reference evidence="7" key="1">
    <citation type="submission" date="2025-08" db="UniProtKB">
        <authorList>
            <consortium name="RefSeq"/>
        </authorList>
    </citation>
    <scope>IDENTIFICATION</scope>
</reference>
<comment type="subcellular location">
    <subcellularLocation>
        <location evidence="2">Nematocyst</location>
    </subcellularLocation>
    <subcellularLocation>
        <location evidence="1">Target cell membrane</location>
    </subcellularLocation>
</comment>
<dbReference type="SUPFAM" id="SSF63724">
    <property type="entry name" value="Cytolysin/lectin"/>
    <property type="match status" value="1"/>
</dbReference>
<evidence type="ECO:0000256" key="4">
    <source>
        <dbReference type="ARBA" id="ARBA00023298"/>
    </source>
</evidence>
<dbReference type="GO" id="GO:0042151">
    <property type="term" value="C:nematocyst"/>
    <property type="evidence" value="ECO:0007669"/>
    <property type="project" value="UniProtKB-SubCell"/>
</dbReference>
<dbReference type="OrthoDB" id="6132998at2759"/>
<evidence type="ECO:0000256" key="5">
    <source>
        <dbReference type="ARBA" id="ARBA00023331"/>
    </source>
</evidence>
<dbReference type="PANTHER" id="PTHR40388:SF1">
    <property type="entry name" value="BRYOPORIN"/>
    <property type="match status" value="1"/>
</dbReference>
<dbReference type="InterPro" id="IPR009104">
    <property type="entry name" value="Anemon_actinoporin-like"/>
</dbReference>
<dbReference type="GO" id="GO:0046931">
    <property type="term" value="P:pore complex assembly"/>
    <property type="evidence" value="ECO:0007669"/>
    <property type="project" value="InterPro"/>
</dbReference>
<dbReference type="RefSeq" id="XP_030622868.1">
    <property type="nucleotide sequence ID" value="XM_030767008.1"/>
</dbReference>
<organism evidence="6 7">
    <name type="scientific">Chanos chanos</name>
    <name type="common">Milkfish</name>
    <name type="synonym">Mugil chanos</name>
    <dbReference type="NCBI Taxonomy" id="29144"/>
    <lineage>
        <taxon>Eukaryota</taxon>
        <taxon>Metazoa</taxon>
        <taxon>Chordata</taxon>
        <taxon>Craniata</taxon>
        <taxon>Vertebrata</taxon>
        <taxon>Euteleostomi</taxon>
        <taxon>Actinopterygii</taxon>
        <taxon>Neopterygii</taxon>
        <taxon>Teleostei</taxon>
        <taxon>Ostariophysi</taxon>
        <taxon>Gonorynchiformes</taxon>
        <taxon>Chanidae</taxon>
        <taxon>Chanos</taxon>
    </lineage>
</organism>
<evidence type="ECO:0000256" key="1">
    <source>
        <dbReference type="ARBA" id="ARBA00004175"/>
    </source>
</evidence>
<keyword evidence="3" id="KW-1052">Target cell membrane</keyword>
<dbReference type="AlphaFoldDB" id="A0A6J2UST8"/>
<dbReference type="Pfam" id="PF06369">
    <property type="entry name" value="Anemone_cytotox"/>
    <property type="match status" value="1"/>
</dbReference>
<gene>
    <name evidence="7" type="primary">LOC115806336</name>
</gene>
<dbReference type="GO" id="GO:0006812">
    <property type="term" value="P:monoatomic cation transport"/>
    <property type="evidence" value="ECO:0007669"/>
    <property type="project" value="InterPro"/>
</dbReference>
<keyword evidence="4" id="KW-0472">Membrane</keyword>
<dbReference type="PANTHER" id="PTHR40388">
    <property type="entry name" value="BRYOPORIN"/>
    <property type="match status" value="1"/>
</dbReference>
<keyword evidence="6" id="KW-1185">Reference proteome</keyword>
<keyword evidence="5" id="KW-0166">Nematocyst</keyword>
<dbReference type="InterPro" id="IPR015926">
    <property type="entry name" value="Cytolysin/lectin"/>
</dbReference>
<dbReference type="Proteomes" id="UP000504632">
    <property type="component" value="Chromosome 3"/>
</dbReference>
<protein>
    <submittedName>
        <fullName evidence="7">DELTA-thalatoxin-Avl1a-like</fullName>
    </submittedName>
</protein>
<keyword evidence="4" id="KW-1053">Target membrane</keyword>
<dbReference type="GO" id="GO:0044218">
    <property type="term" value="C:other organism cell membrane"/>
    <property type="evidence" value="ECO:0007669"/>
    <property type="project" value="UniProtKB-KW"/>
</dbReference>
<evidence type="ECO:0000256" key="2">
    <source>
        <dbReference type="ARBA" id="ARBA00004532"/>
    </source>
</evidence>
<evidence type="ECO:0000313" key="7">
    <source>
        <dbReference type="RefSeq" id="XP_030622868.1"/>
    </source>
</evidence>
<dbReference type="GeneID" id="115806336"/>
<evidence type="ECO:0000313" key="6">
    <source>
        <dbReference type="Proteomes" id="UP000504632"/>
    </source>
</evidence>